<proteinExistence type="predicted"/>
<organism evidence="7 8">
    <name type="scientific">Roseovarius phycicola</name>
    <dbReference type="NCBI Taxonomy" id="3080976"/>
    <lineage>
        <taxon>Bacteria</taxon>
        <taxon>Pseudomonadati</taxon>
        <taxon>Pseudomonadota</taxon>
        <taxon>Alphaproteobacteria</taxon>
        <taxon>Rhodobacterales</taxon>
        <taxon>Roseobacteraceae</taxon>
        <taxon>Roseovarius</taxon>
    </lineage>
</organism>
<dbReference type="InterPro" id="IPR037682">
    <property type="entry name" value="TonB_C"/>
</dbReference>
<sequence length="376" mass="39567">MIRTSGIVAIVAILVSLVLHGLGLSLGTRETRTQTPDASNTDVTETGGAFEDFAEPAPPAEQPDVTPPDAVVEEPTSNALVASDNPQNTLSPDAAAAEDTAPEAEEQVEGEPEVNEPQEQSGADDDNIGELAALQPVETPADGAISQTEPDTTEPEPAADDAPQIVTPEVPELAPIQEPDSSSEVDVSEPEETDVDIASTPDDPEILATDETEDLSQSAVTRSLRPPAERPSTEELGATEYVQQKQQQRQARVIESPLDVYRRTGVDQLSLGRSGGSGATSFVGSGGAGNASVTNYVGRVLVQLNRFPVGKTSDSGTARVQFQINPNGSLAWVRIVRSSGSAAVDRAATTQVRRAAPFPRTPNGASQRLVFLYRNK</sequence>
<keyword evidence="3" id="KW-1133">Transmembrane helix</keyword>
<dbReference type="EMBL" id="CP146069">
    <property type="protein sequence ID" value="WWR48091.1"/>
    <property type="molecule type" value="Genomic_DNA"/>
</dbReference>
<feature type="domain" description="TonB C-terminal" evidence="6">
    <location>
        <begin position="290"/>
        <end position="376"/>
    </location>
</feature>
<dbReference type="Gene3D" id="3.30.1150.10">
    <property type="match status" value="1"/>
</dbReference>
<comment type="subcellular location">
    <subcellularLocation>
        <location evidence="1">Membrane</location>
        <topology evidence="1">Single-pass membrane protein</topology>
    </subcellularLocation>
</comment>
<dbReference type="SUPFAM" id="SSF74653">
    <property type="entry name" value="TolA/TonB C-terminal domain"/>
    <property type="match status" value="1"/>
</dbReference>
<feature type="compositionally biased region" description="Polar residues" evidence="5">
    <location>
        <begin position="33"/>
        <end position="44"/>
    </location>
</feature>
<reference evidence="7 8" key="1">
    <citation type="submission" date="2023-10" db="EMBL/GenBank/DDBJ databases">
        <title>Roseovarius strain S88 nov., isolated from a marine algae.</title>
        <authorList>
            <person name="Lee M.W."/>
            <person name="Lee J.K."/>
            <person name="Kim J.M."/>
            <person name="Choi D.G."/>
            <person name="Baek J.H."/>
            <person name="Bayburt H."/>
            <person name="Jung J.J."/>
            <person name="Han D.M."/>
            <person name="Jeon C.O."/>
        </authorList>
    </citation>
    <scope>NUCLEOTIDE SEQUENCE [LARGE SCALE GENOMIC DNA]</scope>
    <source>
        <strain evidence="7 8">S88</strain>
    </source>
</reference>
<keyword evidence="8" id="KW-1185">Reference proteome</keyword>
<evidence type="ECO:0000256" key="2">
    <source>
        <dbReference type="ARBA" id="ARBA00022692"/>
    </source>
</evidence>
<evidence type="ECO:0000259" key="6">
    <source>
        <dbReference type="PROSITE" id="PS52015"/>
    </source>
</evidence>
<dbReference type="NCBIfam" id="TIGR01352">
    <property type="entry name" value="tonB_Cterm"/>
    <property type="match status" value="1"/>
</dbReference>
<dbReference type="RefSeq" id="WP_338550914.1">
    <property type="nucleotide sequence ID" value="NZ_CP146069.1"/>
</dbReference>
<dbReference type="PROSITE" id="PS52015">
    <property type="entry name" value="TONB_CTD"/>
    <property type="match status" value="1"/>
</dbReference>
<feature type="compositionally biased region" description="Acidic residues" evidence="5">
    <location>
        <begin position="202"/>
        <end position="214"/>
    </location>
</feature>
<keyword evidence="2" id="KW-0812">Transmembrane</keyword>
<dbReference type="InterPro" id="IPR006260">
    <property type="entry name" value="TonB/TolA_C"/>
</dbReference>
<evidence type="ECO:0000256" key="3">
    <source>
        <dbReference type="ARBA" id="ARBA00022989"/>
    </source>
</evidence>
<feature type="compositionally biased region" description="Acidic residues" evidence="5">
    <location>
        <begin position="100"/>
        <end position="128"/>
    </location>
</feature>
<evidence type="ECO:0000313" key="7">
    <source>
        <dbReference type="EMBL" id="WWR48091.1"/>
    </source>
</evidence>
<name>A0ABZ2HQ72_9RHOB</name>
<evidence type="ECO:0000256" key="5">
    <source>
        <dbReference type="SAM" id="MobiDB-lite"/>
    </source>
</evidence>
<feature type="region of interest" description="Disordered" evidence="5">
    <location>
        <begin position="30"/>
        <end position="238"/>
    </location>
</feature>
<feature type="compositionally biased region" description="Acidic residues" evidence="5">
    <location>
        <begin position="181"/>
        <end position="195"/>
    </location>
</feature>
<gene>
    <name evidence="7" type="ORF">RZ517_07960</name>
</gene>
<evidence type="ECO:0000256" key="4">
    <source>
        <dbReference type="ARBA" id="ARBA00023136"/>
    </source>
</evidence>
<dbReference type="Pfam" id="PF13103">
    <property type="entry name" value="TonB_2"/>
    <property type="match status" value="1"/>
</dbReference>
<dbReference type="Proteomes" id="UP001364156">
    <property type="component" value="Chromosome"/>
</dbReference>
<evidence type="ECO:0000256" key="1">
    <source>
        <dbReference type="ARBA" id="ARBA00004167"/>
    </source>
</evidence>
<feature type="compositionally biased region" description="Polar residues" evidence="5">
    <location>
        <begin position="75"/>
        <end position="91"/>
    </location>
</feature>
<keyword evidence="4" id="KW-0472">Membrane</keyword>
<protein>
    <submittedName>
        <fullName evidence="7">TonB family protein</fullName>
    </submittedName>
</protein>
<evidence type="ECO:0000313" key="8">
    <source>
        <dbReference type="Proteomes" id="UP001364156"/>
    </source>
</evidence>
<accession>A0ABZ2HQ72</accession>